<dbReference type="Proteomes" id="UP000256845">
    <property type="component" value="Unassembled WGS sequence"/>
</dbReference>
<accession>A0A3D9HN59</accession>
<dbReference type="PRINTS" id="PR00111">
    <property type="entry name" value="ABHYDROLASE"/>
</dbReference>
<dbReference type="SUPFAM" id="SSF53474">
    <property type="entry name" value="alpha/beta-Hydrolases"/>
    <property type="match status" value="1"/>
</dbReference>
<feature type="domain" description="AB hydrolase-1" evidence="1">
    <location>
        <begin position="38"/>
        <end position="219"/>
    </location>
</feature>
<gene>
    <name evidence="2" type="ORF">DFP90_104205</name>
</gene>
<comment type="caution">
    <text evidence="2">The sequence shown here is derived from an EMBL/GenBank/DDBJ whole genome shotgun (WGS) entry which is preliminary data.</text>
</comment>
<reference evidence="2 3" key="1">
    <citation type="submission" date="2018-07" db="EMBL/GenBank/DDBJ databases">
        <title>Genomic Encyclopedia of Type Strains, Phase III (KMG-III): the genomes of soil and plant-associated and newly described type strains.</title>
        <authorList>
            <person name="Whitman W."/>
        </authorList>
    </citation>
    <scope>NUCLEOTIDE SEQUENCE [LARGE SCALE GENOMIC DNA]</scope>
    <source>
        <strain evidence="2 3">CECT 8488</strain>
    </source>
</reference>
<dbReference type="EMBL" id="QRDW01000004">
    <property type="protein sequence ID" value="RED50933.1"/>
    <property type="molecule type" value="Genomic_DNA"/>
</dbReference>
<organism evidence="2 3">
    <name type="scientific">Aestuariispira insulae</name>
    <dbReference type="NCBI Taxonomy" id="1461337"/>
    <lineage>
        <taxon>Bacteria</taxon>
        <taxon>Pseudomonadati</taxon>
        <taxon>Pseudomonadota</taxon>
        <taxon>Alphaproteobacteria</taxon>
        <taxon>Rhodospirillales</taxon>
        <taxon>Kiloniellaceae</taxon>
        <taxon>Aestuariispira</taxon>
    </lineage>
</organism>
<evidence type="ECO:0000259" key="1">
    <source>
        <dbReference type="Pfam" id="PF00561"/>
    </source>
</evidence>
<dbReference type="Pfam" id="PF00561">
    <property type="entry name" value="Abhydrolase_1"/>
    <property type="match status" value="1"/>
</dbReference>
<dbReference type="RefSeq" id="WP_115936720.1">
    <property type="nucleotide sequence ID" value="NZ_QRDW01000004.1"/>
</dbReference>
<name>A0A3D9HN59_9PROT</name>
<evidence type="ECO:0000313" key="3">
    <source>
        <dbReference type="Proteomes" id="UP000256845"/>
    </source>
</evidence>
<keyword evidence="3" id="KW-1185">Reference proteome</keyword>
<dbReference type="AlphaFoldDB" id="A0A3D9HN59"/>
<protein>
    <submittedName>
        <fullName evidence="2">Pimeloyl-ACP methyl ester carboxylesterase</fullName>
    </submittedName>
</protein>
<dbReference type="PANTHER" id="PTHR43194">
    <property type="entry name" value="HYDROLASE ALPHA/BETA FOLD FAMILY"/>
    <property type="match status" value="1"/>
</dbReference>
<sequence length="234" mass="26442">MKKEKLVLIPGLLCDERLWSHQKQYLAELVEIVIGDTFQDHTVEMMAKRILAQVDGSFSLAGLSMGGYVAQEIMRQAPQRVKRLALLDTSARKDDESQARRRRGLINLAKMGKFKGVTPRLLPMLVHPDRLDDEKLTNAVMEMAAHVGQSRFVDQQNAILHRPDGIEDLSRFAVDTMVVCGRQDEITPLELSEEIAAHVPKARLVIIEDCGHLSSMERPQAVTALMRDWLLRKP</sequence>
<dbReference type="InterPro" id="IPR050228">
    <property type="entry name" value="Carboxylesterase_BioH"/>
</dbReference>
<dbReference type="OrthoDB" id="5491135at2"/>
<dbReference type="InterPro" id="IPR000073">
    <property type="entry name" value="AB_hydrolase_1"/>
</dbReference>
<evidence type="ECO:0000313" key="2">
    <source>
        <dbReference type="EMBL" id="RED50933.1"/>
    </source>
</evidence>
<dbReference type="Gene3D" id="3.40.50.1820">
    <property type="entry name" value="alpha/beta hydrolase"/>
    <property type="match status" value="1"/>
</dbReference>
<proteinExistence type="predicted"/>
<dbReference type="PANTHER" id="PTHR43194:SF5">
    <property type="entry name" value="PIMELOYL-[ACYL-CARRIER PROTEIN] METHYL ESTER ESTERASE"/>
    <property type="match status" value="1"/>
</dbReference>
<dbReference type="InterPro" id="IPR029058">
    <property type="entry name" value="AB_hydrolase_fold"/>
</dbReference>